<dbReference type="Proteomes" id="UP000036681">
    <property type="component" value="Unplaced"/>
</dbReference>
<accession>A0A0M3IVB3</accession>
<evidence type="ECO:0000313" key="3">
    <source>
        <dbReference type="WBParaSite" id="ALUE_0002269101-mRNA-1"/>
    </source>
</evidence>
<dbReference type="GO" id="GO:0003676">
    <property type="term" value="F:nucleic acid binding"/>
    <property type="evidence" value="ECO:0007669"/>
    <property type="project" value="InterPro"/>
</dbReference>
<name>A0A0M3IVB3_ASCLU</name>
<evidence type="ECO:0000259" key="1">
    <source>
        <dbReference type="Pfam" id="PF00270"/>
    </source>
</evidence>
<dbReference type="InterPro" id="IPR027417">
    <property type="entry name" value="P-loop_NTPase"/>
</dbReference>
<evidence type="ECO:0000313" key="2">
    <source>
        <dbReference type="Proteomes" id="UP000036681"/>
    </source>
</evidence>
<dbReference type="InterPro" id="IPR011545">
    <property type="entry name" value="DEAD/DEAH_box_helicase_dom"/>
</dbReference>
<sequence length="361" mass="40990">MGKTAIAETKVGTSDNGSAVVAVVDEFEETSNRPCRPQERYKKYRLKTFSRSMELIMTTLSTVIVADEHLALVPDPEPIELRPYQEELVEAACRGVNTIICAPTGSGKTIVATYIIRNHLQEKKDAGETARVCDTDMMYDQASCYLMRSLPRVVKKGCDPSEWYFDFLDACRNDSANRTIPEFVDPDYRVRMEIHNVKRRMGKTAIAETKVGTSDNGSAMVAVVDEFEETSNRPCRPQERYKKYRLKTFSREVRHGRNHSRSMELIMTTLYTVIVADEHLALVPDPEPIELRPYQEELVEAACRGVNTIICAPTGSGKTIVATYLIRNHLQEKKDAGETARVCDTDMSLLMFLQFHSLQWW</sequence>
<dbReference type="PANTHER" id="PTHR14074">
    <property type="entry name" value="HELICASE WITH DEATH DOMAIN-RELATED"/>
    <property type="match status" value="1"/>
</dbReference>
<feature type="domain" description="DEAD/DEAH-box helicase" evidence="1">
    <location>
        <begin position="292"/>
        <end position="338"/>
    </location>
</feature>
<reference evidence="3" key="1">
    <citation type="submission" date="2017-02" db="UniProtKB">
        <authorList>
            <consortium name="WormBaseParasite"/>
        </authorList>
    </citation>
    <scope>IDENTIFICATION</scope>
</reference>
<dbReference type="Pfam" id="PF00270">
    <property type="entry name" value="DEAD"/>
    <property type="match status" value="2"/>
</dbReference>
<dbReference type="AlphaFoldDB" id="A0A0M3IVB3"/>
<dbReference type="Gene3D" id="3.40.50.300">
    <property type="entry name" value="P-loop containing nucleotide triphosphate hydrolases"/>
    <property type="match status" value="2"/>
</dbReference>
<keyword evidence="2" id="KW-1185">Reference proteome</keyword>
<organism evidence="2 3">
    <name type="scientific">Ascaris lumbricoides</name>
    <name type="common">Giant roundworm</name>
    <dbReference type="NCBI Taxonomy" id="6252"/>
    <lineage>
        <taxon>Eukaryota</taxon>
        <taxon>Metazoa</taxon>
        <taxon>Ecdysozoa</taxon>
        <taxon>Nematoda</taxon>
        <taxon>Chromadorea</taxon>
        <taxon>Rhabditida</taxon>
        <taxon>Spirurina</taxon>
        <taxon>Ascaridomorpha</taxon>
        <taxon>Ascaridoidea</taxon>
        <taxon>Ascarididae</taxon>
        <taxon>Ascaris</taxon>
    </lineage>
</organism>
<dbReference type="GO" id="GO:0005737">
    <property type="term" value="C:cytoplasm"/>
    <property type="evidence" value="ECO:0007669"/>
    <property type="project" value="TreeGrafter"/>
</dbReference>
<dbReference type="InterPro" id="IPR051363">
    <property type="entry name" value="RLR_Helicase"/>
</dbReference>
<proteinExistence type="predicted"/>
<protein>
    <submittedName>
        <fullName evidence="3">Helicase ATP-binding domain-containing protein</fullName>
    </submittedName>
</protein>
<feature type="domain" description="DEAD/DEAH-box helicase" evidence="1">
    <location>
        <begin position="82"/>
        <end position="129"/>
    </location>
</feature>
<dbReference type="PANTHER" id="PTHR14074:SF16">
    <property type="entry name" value="ANTIVIRAL INNATE IMMUNE RESPONSE RECEPTOR RIG-I"/>
    <property type="match status" value="1"/>
</dbReference>
<dbReference type="WBParaSite" id="ALUE_0002269101-mRNA-1">
    <property type="protein sequence ID" value="ALUE_0002269101-mRNA-1"/>
    <property type="gene ID" value="ALUE_0002269101"/>
</dbReference>
<dbReference type="SUPFAM" id="SSF52540">
    <property type="entry name" value="P-loop containing nucleoside triphosphate hydrolases"/>
    <property type="match status" value="2"/>
</dbReference>
<dbReference type="GO" id="GO:0005524">
    <property type="term" value="F:ATP binding"/>
    <property type="evidence" value="ECO:0007669"/>
    <property type="project" value="InterPro"/>
</dbReference>